<proteinExistence type="predicted"/>
<evidence type="ECO:0000313" key="7">
    <source>
        <dbReference type="Proteomes" id="UP001158576"/>
    </source>
</evidence>
<evidence type="ECO:0000256" key="1">
    <source>
        <dbReference type="ARBA" id="ARBA00004123"/>
    </source>
</evidence>
<evidence type="ECO:0000256" key="2">
    <source>
        <dbReference type="ARBA" id="ARBA00004496"/>
    </source>
</evidence>
<evidence type="ECO:0000256" key="4">
    <source>
        <dbReference type="ARBA" id="ARBA00023242"/>
    </source>
</evidence>
<gene>
    <name evidence="6" type="ORF">OKIOD_LOCUS6487</name>
</gene>
<feature type="compositionally biased region" description="Acidic residues" evidence="5">
    <location>
        <begin position="192"/>
        <end position="207"/>
    </location>
</feature>
<dbReference type="PANTHER" id="PTHR21399:SF0">
    <property type="entry name" value="METHYLOSOME SUBUNIT PICLN"/>
    <property type="match status" value="1"/>
</dbReference>
<keyword evidence="7" id="KW-1185">Reference proteome</keyword>
<dbReference type="Proteomes" id="UP001158576">
    <property type="component" value="Chromosome XSR"/>
</dbReference>
<keyword evidence="3" id="KW-0963">Cytoplasm</keyword>
<dbReference type="InterPro" id="IPR011993">
    <property type="entry name" value="PH-like_dom_sf"/>
</dbReference>
<dbReference type="Pfam" id="PF03517">
    <property type="entry name" value="Voldacs"/>
    <property type="match status" value="1"/>
</dbReference>
<feature type="region of interest" description="Disordered" evidence="5">
    <location>
        <begin position="149"/>
        <end position="207"/>
    </location>
</feature>
<evidence type="ECO:0000313" key="6">
    <source>
        <dbReference type="EMBL" id="CAG5097090.1"/>
    </source>
</evidence>
<reference evidence="6 7" key="1">
    <citation type="submission" date="2021-04" db="EMBL/GenBank/DDBJ databases">
        <authorList>
            <person name="Bliznina A."/>
        </authorList>
    </citation>
    <scope>NUCLEOTIDE SEQUENCE [LARGE SCALE GENOMIC DNA]</scope>
</reference>
<organism evidence="6 7">
    <name type="scientific">Oikopleura dioica</name>
    <name type="common">Tunicate</name>
    <dbReference type="NCBI Taxonomy" id="34765"/>
    <lineage>
        <taxon>Eukaryota</taxon>
        <taxon>Metazoa</taxon>
        <taxon>Chordata</taxon>
        <taxon>Tunicata</taxon>
        <taxon>Appendicularia</taxon>
        <taxon>Copelata</taxon>
        <taxon>Oikopleuridae</taxon>
        <taxon>Oikopleura</taxon>
    </lineage>
</organism>
<evidence type="ECO:0000256" key="5">
    <source>
        <dbReference type="SAM" id="MobiDB-lite"/>
    </source>
</evidence>
<accession>A0ABN7SF97</accession>
<dbReference type="EMBL" id="OU015569">
    <property type="protein sequence ID" value="CAG5097090.1"/>
    <property type="molecule type" value="Genomic_DNA"/>
</dbReference>
<keyword evidence="4" id="KW-0539">Nucleus</keyword>
<sequence>MDVRAQRPEAGILFQENSAQLFKDRESLGTADVFITEDDIRFVGENIGILLQYNAVSVHAITRDESSFPNCPAVFLLVNEQSINEVDEPAVCEYHIVPNQANLEEFYDALCEGQTLNPDKEDGSEGDEEEPIDLRNFTWADGYGPDFLTGASGADLGPSGDQAPSATEFDRLRIGNIPVYDPNGVMNGNQNGDEDMEEDGRYDDPEE</sequence>
<name>A0ABN7SF97_OIKDI</name>
<evidence type="ECO:0000256" key="3">
    <source>
        <dbReference type="ARBA" id="ARBA00022490"/>
    </source>
</evidence>
<dbReference type="PANTHER" id="PTHR21399">
    <property type="entry name" value="CHLORIDE CONDUCTANCE REGULATORY PROTEIN ICLN"/>
    <property type="match status" value="1"/>
</dbReference>
<protein>
    <submittedName>
        <fullName evidence="6">Oidioi.mRNA.OKI2018_I69.XSR.g14929.t1.cds</fullName>
    </submittedName>
</protein>
<comment type="subcellular location">
    <subcellularLocation>
        <location evidence="2">Cytoplasm</location>
    </subcellularLocation>
    <subcellularLocation>
        <location evidence="1">Nucleus</location>
    </subcellularLocation>
</comment>
<dbReference type="Gene3D" id="2.30.29.30">
    <property type="entry name" value="Pleckstrin-homology domain (PH domain)/Phosphotyrosine-binding domain (PTB)"/>
    <property type="match status" value="1"/>
</dbReference>
<dbReference type="InterPro" id="IPR039924">
    <property type="entry name" value="ICln/Lot5/Saf5"/>
</dbReference>